<dbReference type="InterPro" id="IPR050065">
    <property type="entry name" value="GlmU-like"/>
</dbReference>
<comment type="pathway">
    <text evidence="17">Nucleotide-sugar biosynthesis; UDP-N-acetyl-alpha-D-glucosamine biosynthesis; N-acetyl-alpha-D-glucosamine 1-phosphate from alpha-D-glucosamine 6-phosphate (route II): step 2/2.</text>
</comment>
<comment type="pathway">
    <text evidence="17">Nucleotide-sugar biosynthesis; UDP-N-acetyl-alpha-D-glucosamine biosynthesis; UDP-N-acetyl-alpha-D-glucosamine from N-acetyl-alpha-D-glucosamine 1-phosphate: step 1/1.</text>
</comment>
<dbReference type="InterPro" id="IPR011004">
    <property type="entry name" value="Trimer_LpxA-like_sf"/>
</dbReference>
<keyword evidence="13 17" id="KW-0961">Cell wall biogenesis/degradation</keyword>
<evidence type="ECO:0000259" key="20">
    <source>
        <dbReference type="Pfam" id="PF25087"/>
    </source>
</evidence>
<dbReference type="SUPFAM" id="SSF51161">
    <property type="entry name" value="Trimeric LpxA-like enzymes"/>
    <property type="match status" value="1"/>
</dbReference>
<comment type="subunit">
    <text evidence="17">Homotrimer.</text>
</comment>
<feature type="binding site" evidence="17">
    <location>
        <position position="87"/>
    </location>
    <ligand>
        <name>Mg(2+)</name>
        <dbReference type="ChEBI" id="CHEBI:18420"/>
    </ligand>
</feature>
<comment type="function">
    <text evidence="16 17">Catalyzes the last two sequential reactions in the de novo biosynthetic pathway for UDP-N-acetylglucosamine (UDP-GlcNAc). The C-terminal domain catalyzes the transfer of acetyl group from acetyl coenzyme A to glucosamine-1-phosphate (GlcN-1-P) to produce N-acetylglucosamine-1-phosphate (GlcNAc-1-P), which is converted into UDP-GlcNAc by the transfer of uridine 5-monophosphate (from uridine 5-triphosphate), a reaction catalyzed by the N-terminal domain.</text>
</comment>
<dbReference type="InterPro" id="IPR018357">
    <property type="entry name" value="Hexapep_transf_CS"/>
</dbReference>
<dbReference type="EMBL" id="AP017372">
    <property type="protein sequence ID" value="BAU56653.1"/>
    <property type="molecule type" value="Genomic_DNA"/>
</dbReference>
<dbReference type="InterPro" id="IPR029044">
    <property type="entry name" value="Nucleotide-diphossugar_trans"/>
</dbReference>
<keyword evidence="6 17" id="KW-0479">Metal-binding</keyword>
<comment type="pathway">
    <text evidence="17">Bacterial outer membrane biogenesis; LPS lipid A biosynthesis.</text>
</comment>
<evidence type="ECO:0000256" key="12">
    <source>
        <dbReference type="ARBA" id="ARBA00023315"/>
    </source>
</evidence>
<evidence type="ECO:0000256" key="7">
    <source>
        <dbReference type="ARBA" id="ARBA00022737"/>
    </source>
</evidence>
<evidence type="ECO:0000256" key="8">
    <source>
        <dbReference type="ARBA" id="ARBA00022842"/>
    </source>
</evidence>
<dbReference type="GO" id="GO:0000902">
    <property type="term" value="P:cell morphogenesis"/>
    <property type="evidence" value="ECO:0007669"/>
    <property type="project" value="UniProtKB-UniRule"/>
</dbReference>
<dbReference type="GO" id="GO:0016020">
    <property type="term" value="C:membrane"/>
    <property type="evidence" value="ECO:0007669"/>
    <property type="project" value="GOC"/>
</dbReference>
<evidence type="ECO:0000313" key="22">
    <source>
        <dbReference type="Proteomes" id="UP000218890"/>
    </source>
</evidence>
<proteinExistence type="inferred from homology"/>
<dbReference type="HAMAP" id="MF_01631">
    <property type="entry name" value="GlmU"/>
    <property type="match status" value="1"/>
</dbReference>
<feature type="domain" description="MobA-like NTP transferase" evidence="19">
    <location>
        <begin position="2"/>
        <end position="102"/>
    </location>
</feature>
<feature type="binding site" evidence="17">
    <location>
        <position position="152"/>
    </location>
    <ligand>
        <name>UDP-N-acetyl-alpha-D-glucosamine</name>
        <dbReference type="ChEBI" id="CHEBI:57705"/>
    </ligand>
</feature>
<dbReference type="GO" id="GO:0071555">
    <property type="term" value="P:cell wall organization"/>
    <property type="evidence" value="ECO:0007669"/>
    <property type="project" value="UniProtKB-KW"/>
</dbReference>
<name>A0A120MZF2_HALHR</name>
<evidence type="ECO:0000256" key="18">
    <source>
        <dbReference type="SAM" id="MobiDB-lite"/>
    </source>
</evidence>
<dbReference type="GO" id="GO:0000287">
    <property type="term" value="F:magnesium ion binding"/>
    <property type="evidence" value="ECO:0007669"/>
    <property type="project" value="UniProtKB-UniRule"/>
</dbReference>
<dbReference type="UniPathway" id="UPA00113">
    <property type="reaction ID" value="UER00532"/>
</dbReference>
<feature type="region of interest" description="N-acetyltransferase" evidence="17">
    <location>
        <begin position="234"/>
        <end position="459"/>
    </location>
</feature>
<dbReference type="SUPFAM" id="SSF53448">
    <property type="entry name" value="Nucleotide-diphospho-sugar transferases"/>
    <property type="match status" value="1"/>
</dbReference>
<comment type="catalytic activity">
    <reaction evidence="14 17">
        <text>alpha-D-glucosamine 1-phosphate + acetyl-CoA = N-acetyl-alpha-D-glucosamine 1-phosphate + CoA + H(+)</text>
        <dbReference type="Rhea" id="RHEA:13725"/>
        <dbReference type="ChEBI" id="CHEBI:15378"/>
        <dbReference type="ChEBI" id="CHEBI:57287"/>
        <dbReference type="ChEBI" id="CHEBI:57288"/>
        <dbReference type="ChEBI" id="CHEBI:57776"/>
        <dbReference type="ChEBI" id="CHEBI:58516"/>
        <dbReference type="EC" id="2.3.1.157"/>
    </reaction>
</comment>
<dbReference type="Gene3D" id="3.90.550.10">
    <property type="entry name" value="Spore Coat Polysaccharide Biosynthesis Protein SpsA, Chain A"/>
    <property type="match status" value="1"/>
</dbReference>
<dbReference type="EC" id="2.7.7.23" evidence="17"/>
<dbReference type="GO" id="GO:0009252">
    <property type="term" value="P:peptidoglycan biosynthetic process"/>
    <property type="evidence" value="ECO:0007669"/>
    <property type="project" value="UniProtKB-UniRule"/>
</dbReference>
<sequence>MRSERPKVLQRLAGRPLLSHVLDTAYALDPSSIHVVYGYGGDEVKKEIKSAQLNWVEQHEQLGTGHAVACALPFISDSQRVLVLCGDVPLVTPSTLLPLLQDPSNSVSLLTAQLQNPSGYGRIIRDCQNVWIEGIVEEKDASDGQKSIREVNTGILAAPAAALKMWLSNLSSENAQGEYYLTDIVSMAANSGYEVRGHCVPAATEVAGVNDFEQLAEAEAIWQGRQRSELMRSGMALPAPERVIIRGTVEFGMDCVIDADVLLEGDVVLGNGVKIGVGSVVRNSIIGDDTTIEPYSVIIDSEIGRRCQVGPFAHLRPATVLDDKARVGNFVETKAAQLGEGSKANHLSYLGDAEVGTRVNIGAGTITCNYDGANKHKTIIGNGAFIGSGTELVAPVNVGSSATIGAGTTLTRDAPQNCLTVGRSRQKSISGWQRPGSKNDENSAEDGLISERPSNRSSE</sequence>
<dbReference type="GO" id="GO:0006048">
    <property type="term" value="P:UDP-N-acetylglucosamine biosynthetic process"/>
    <property type="evidence" value="ECO:0007669"/>
    <property type="project" value="UniProtKB-UniPathway"/>
</dbReference>
<dbReference type="GO" id="GO:0005737">
    <property type="term" value="C:cytoplasm"/>
    <property type="evidence" value="ECO:0007669"/>
    <property type="project" value="UniProtKB-SubCell"/>
</dbReference>
<dbReference type="InterPro" id="IPR038009">
    <property type="entry name" value="GlmU_C_LbH"/>
</dbReference>
<keyword evidence="11 17" id="KW-0511">Multifunctional enzyme</keyword>
<feature type="binding site" evidence="17">
    <location>
        <position position="388"/>
    </location>
    <ligand>
        <name>acetyl-CoA</name>
        <dbReference type="ChEBI" id="CHEBI:57288"/>
    </ligand>
</feature>
<dbReference type="GO" id="GO:0009245">
    <property type="term" value="P:lipid A biosynthetic process"/>
    <property type="evidence" value="ECO:0007669"/>
    <property type="project" value="UniProtKB-UniRule"/>
</dbReference>
<feature type="binding site" evidence="17">
    <location>
        <position position="137"/>
    </location>
    <ligand>
        <name>UDP-N-acetyl-alpha-D-glucosamine</name>
        <dbReference type="ChEBI" id="CHEBI:57705"/>
    </ligand>
</feature>
<evidence type="ECO:0000256" key="5">
    <source>
        <dbReference type="ARBA" id="ARBA00022695"/>
    </source>
</evidence>
<feature type="active site" description="Proton acceptor" evidence="17">
    <location>
        <position position="346"/>
    </location>
</feature>
<keyword evidence="22" id="KW-1185">Reference proteome</keyword>
<keyword evidence="10 17" id="KW-0573">Peptidoglycan synthesis</keyword>
<keyword evidence="4 17" id="KW-0808">Transferase</keyword>
<evidence type="ECO:0000256" key="9">
    <source>
        <dbReference type="ARBA" id="ARBA00022960"/>
    </source>
</evidence>
<dbReference type="InterPro" id="IPR056729">
    <property type="entry name" value="GMPPB_C"/>
</dbReference>
<feature type="binding site" evidence="17">
    <location>
        <position position="360"/>
    </location>
    <ligand>
        <name>UDP-N-acetyl-alpha-D-glucosamine</name>
        <dbReference type="ChEBI" id="CHEBI:57705"/>
    </ligand>
</feature>
<feature type="domain" description="Mannose-1-phosphate guanyltransferase C-terminal" evidence="20">
    <location>
        <begin position="248"/>
        <end position="329"/>
    </location>
</feature>
<feature type="binding site" evidence="17">
    <location>
        <position position="7"/>
    </location>
    <ligand>
        <name>UDP-N-acetyl-alpha-D-glucosamine</name>
        <dbReference type="ChEBI" id="CHEBI:57705"/>
    </ligand>
</feature>
<evidence type="ECO:0000256" key="15">
    <source>
        <dbReference type="ARBA" id="ARBA00048493"/>
    </source>
</evidence>
<dbReference type="GO" id="GO:0003977">
    <property type="term" value="F:UDP-N-acetylglucosamine diphosphorylase activity"/>
    <property type="evidence" value="ECO:0007669"/>
    <property type="project" value="UniProtKB-UniRule"/>
</dbReference>
<dbReference type="Pfam" id="PF12804">
    <property type="entry name" value="NTP_transf_3"/>
    <property type="match status" value="1"/>
</dbReference>
<keyword evidence="9 17" id="KW-0133">Cell shape</keyword>
<keyword evidence="5 17" id="KW-0548">Nucleotidyltransferase</keyword>
<feature type="region of interest" description="Linker" evidence="17">
    <location>
        <begin position="213"/>
        <end position="233"/>
    </location>
</feature>
<dbReference type="PANTHER" id="PTHR43584:SF3">
    <property type="entry name" value="BIFUNCTIONAL PROTEIN GLMU"/>
    <property type="match status" value="1"/>
</dbReference>
<gene>
    <name evidence="17 21" type="primary">glmU</name>
    <name evidence="21" type="ORF">HH1059_25700</name>
</gene>
<feature type="binding site" evidence="17">
    <location>
        <position position="316"/>
    </location>
    <ligand>
        <name>UDP-N-acetyl-alpha-D-glucosamine</name>
        <dbReference type="ChEBI" id="CHEBI:57705"/>
    </ligand>
</feature>
<dbReference type="PANTHER" id="PTHR43584">
    <property type="entry name" value="NUCLEOTIDYL TRANSFERASE"/>
    <property type="match status" value="1"/>
</dbReference>
<comment type="catalytic activity">
    <reaction evidence="15 17">
        <text>N-acetyl-alpha-D-glucosamine 1-phosphate + UTP + H(+) = UDP-N-acetyl-alpha-D-glucosamine + diphosphate</text>
        <dbReference type="Rhea" id="RHEA:13509"/>
        <dbReference type="ChEBI" id="CHEBI:15378"/>
        <dbReference type="ChEBI" id="CHEBI:33019"/>
        <dbReference type="ChEBI" id="CHEBI:46398"/>
        <dbReference type="ChEBI" id="CHEBI:57705"/>
        <dbReference type="ChEBI" id="CHEBI:57776"/>
        <dbReference type="EC" id="2.7.7.23"/>
    </reaction>
</comment>
<dbReference type="CDD" id="cd03353">
    <property type="entry name" value="LbH_GlmU_C"/>
    <property type="match status" value="1"/>
</dbReference>
<keyword evidence="8 17" id="KW-0460">Magnesium</keyword>
<feature type="binding site" evidence="17">
    <location>
        <position position="406"/>
    </location>
    <ligand>
        <name>acetyl-CoA</name>
        <dbReference type="ChEBI" id="CHEBI:57288"/>
    </ligand>
</feature>
<comment type="similarity">
    <text evidence="1 17">In the C-terminal section; belongs to the transferase hexapeptide repeat family.</text>
</comment>
<feature type="binding site" evidence="17">
    <location>
        <position position="58"/>
    </location>
    <ligand>
        <name>UDP-N-acetyl-alpha-D-glucosamine</name>
        <dbReference type="ChEBI" id="CHEBI:57705"/>
    </ligand>
</feature>
<evidence type="ECO:0000256" key="17">
    <source>
        <dbReference type="HAMAP-Rule" id="MF_01631"/>
    </source>
</evidence>
<evidence type="ECO:0000256" key="10">
    <source>
        <dbReference type="ARBA" id="ARBA00022984"/>
    </source>
</evidence>
<feature type="binding site" evidence="17">
    <location>
        <begin position="63"/>
        <end position="64"/>
    </location>
    <ligand>
        <name>UDP-N-acetyl-alpha-D-glucosamine</name>
        <dbReference type="ChEBI" id="CHEBI:57705"/>
    </ligand>
</feature>
<feature type="binding site" evidence="17">
    <location>
        <position position="363"/>
    </location>
    <ligand>
        <name>acetyl-CoA</name>
        <dbReference type="ChEBI" id="CHEBI:57288"/>
    </ligand>
</feature>
<feature type="binding site" evidence="17">
    <location>
        <position position="210"/>
    </location>
    <ligand>
        <name>UDP-N-acetyl-alpha-D-glucosamine</name>
        <dbReference type="ChEBI" id="CHEBI:57705"/>
    </ligand>
</feature>
<comment type="caution">
    <text evidence="17">Lacks conserved residue(s) required for the propagation of feature annotation.</text>
</comment>
<feature type="binding site" evidence="17">
    <location>
        <position position="334"/>
    </location>
    <ligand>
        <name>UDP-N-acetyl-alpha-D-glucosamine</name>
        <dbReference type="ChEBI" id="CHEBI:57705"/>
    </ligand>
</feature>
<dbReference type="InterPro" id="IPR025877">
    <property type="entry name" value="MobA-like_NTP_Trfase"/>
</dbReference>
<keyword evidence="7 17" id="KW-0677">Repeat</keyword>
<evidence type="ECO:0000313" key="21">
    <source>
        <dbReference type="EMBL" id="BAU56653.1"/>
    </source>
</evidence>
<dbReference type="CDD" id="cd02540">
    <property type="entry name" value="GT2_GlmU_N_bac"/>
    <property type="match status" value="1"/>
</dbReference>
<evidence type="ECO:0000256" key="4">
    <source>
        <dbReference type="ARBA" id="ARBA00022679"/>
    </source>
</evidence>
<feature type="region of interest" description="Disordered" evidence="18">
    <location>
        <begin position="421"/>
        <end position="459"/>
    </location>
</feature>
<accession>A0A120MZF2</accession>
<protein>
    <recommendedName>
        <fullName evidence="17">Bifunctional protein GlmU</fullName>
    </recommendedName>
    <domain>
        <recommendedName>
            <fullName evidence="17">UDP-N-acetylglucosamine pyrophosphorylase</fullName>
            <ecNumber evidence="17">2.7.7.23</ecNumber>
        </recommendedName>
        <alternativeName>
            <fullName evidence="17">N-acetylglucosamine-1-phosphate uridyltransferase</fullName>
        </alternativeName>
    </domain>
    <domain>
        <recommendedName>
            <fullName evidence="17">Glucosamine-1-phosphate N-acetyltransferase</fullName>
            <ecNumber evidence="17">2.3.1.157</ecNumber>
        </recommendedName>
    </domain>
</protein>
<dbReference type="AlphaFoldDB" id="A0A120MZF2"/>
<feature type="binding site" evidence="17">
    <location>
        <position position="349"/>
    </location>
    <ligand>
        <name>UDP-N-acetyl-alpha-D-glucosamine</name>
        <dbReference type="ChEBI" id="CHEBI:57705"/>
    </ligand>
</feature>
<evidence type="ECO:0000256" key="14">
    <source>
        <dbReference type="ARBA" id="ARBA00048247"/>
    </source>
</evidence>
<dbReference type="GO" id="GO:0008360">
    <property type="term" value="P:regulation of cell shape"/>
    <property type="evidence" value="ECO:0007669"/>
    <property type="project" value="UniProtKB-KW"/>
</dbReference>
<evidence type="ECO:0000256" key="1">
    <source>
        <dbReference type="ARBA" id="ARBA00007707"/>
    </source>
</evidence>
<organism evidence="21 22">
    <name type="scientific">Halorhodospira halochloris</name>
    <name type="common">Ectothiorhodospira halochloris</name>
    <dbReference type="NCBI Taxonomy" id="1052"/>
    <lineage>
        <taxon>Bacteria</taxon>
        <taxon>Pseudomonadati</taxon>
        <taxon>Pseudomonadota</taxon>
        <taxon>Gammaproteobacteria</taxon>
        <taxon>Chromatiales</taxon>
        <taxon>Ectothiorhodospiraceae</taxon>
        <taxon>Halorhodospira</taxon>
    </lineage>
</organism>
<feature type="region of interest" description="Pyrophosphorylase" evidence="17">
    <location>
        <begin position="1"/>
        <end position="212"/>
    </location>
</feature>
<evidence type="ECO:0000256" key="3">
    <source>
        <dbReference type="ARBA" id="ARBA00022490"/>
    </source>
</evidence>
<feature type="binding site" evidence="17">
    <location>
        <position position="423"/>
    </location>
    <ligand>
        <name>acetyl-CoA</name>
        <dbReference type="ChEBI" id="CHEBI:57288"/>
    </ligand>
</feature>
<dbReference type="InterPro" id="IPR005882">
    <property type="entry name" value="Bifunctional_GlmU"/>
</dbReference>
<evidence type="ECO:0000256" key="11">
    <source>
        <dbReference type="ARBA" id="ARBA00023268"/>
    </source>
</evidence>
<feature type="binding site" evidence="17">
    <location>
        <position position="121"/>
    </location>
    <ligand>
        <name>UDP-N-acetyl-alpha-D-glucosamine</name>
        <dbReference type="ChEBI" id="CHEBI:57705"/>
    </ligand>
</feature>
<reference evidence="21" key="1">
    <citation type="submission" date="2016-02" db="EMBL/GenBank/DDBJ databases">
        <title>Halorhodospira halochloris DSM-1059 complete genome, version 2.</title>
        <authorList>
            <person name="Tsukatani Y."/>
        </authorList>
    </citation>
    <scope>NUCLEOTIDE SEQUENCE</scope>
    <source>
        <strain evidence="21">DSM 1059</strain>
    </source>
</reference>
<evidence type="ECO:0000256" key="13">
    <source>
        <dbReference type="ARBA" id="ARBA00023316"/>
    </source>
</evidence>
<dbReference type="KEGG" id="hhk:HH1059_25700"/>
<evidence type="ECO:0000256" key="16">
    <source>
        <dbReference type="ARBA" id="ARBA00049628"/>
    </source>
</evidence>
<feature type="binding site" evidence="17">
    <location>
        <position position="210"/>
    </location>
    <ligand>
        <name>Mg(2+)</name>
        <dbReference type="ChEBI" id="CHEBI:18420"/>
    </ligand>
</feature>
<comment type="subcellular location">
    <subcellularLocation>
        <location evidence="17">Cytoplasm</location>
    </subcellularLocation>
</comment>
<evidence type="ECO:0000256" key="6">
    <source>
        <dbReference type="ARBA" id="ARBA00022723"/>
    </source>
</evidence>
<feature type="binding site" evidence="17">
    <location>
        <begin position="369"/>
        <end position="370"/>
    </location>
    <ligand>
        <name>acetyl-CoA</name>
        <dbReference type="ChEBI" id="CHEBI:57288"/>
    </ligand>
</feature>
<evidence type="ECO:0000259" key="19">
    <source>
        <dbReference type="Pfam" id="PF12804"/>
    </source>
</evidence>
<comment type="cofactor">
    <cofactor evidence="17">
        <name>Mg(2+)</name>
        <dbReference type="ChEBI" id="CHEBI:18420"/>
    </cofactor>
    <text evidence="17">Binds 1 Mg(2+) ion per subunit.</text>
</comment>
<dbReference type="EC" id="2.3.1.157" evidence="17"/>
<dbReference type="NCBIfam" id="TIGR01173">
    <property type="entry name" value="glmU"/>
    <property type="match status" value="1"/>
</dbReference>
<keyword evidence="12 17" id="KW-0012">Acyltransferase</keyword>
<comment type="similarity">
    <text evidence="2 17">In the N-terminal section; belongs to the N-acetylglucosamine-1-phosphate uridyltransferase family.</text>
</comment>
<dbReference type="PROSITE" id="PS00101">
    <property type="entry name" value="HEXAPEP_TRANSFERASES"/>
    <property type="match status" value="1"/>
</dbReference>
<keyword evidence="3 17" id="KW-0963">Cytoplasm</keyword>
<dbReference type="Pfam" id="PF25087">
    <property type="entry name" value="GMPPB_C"/>
    <property type="match status" value="1"/>
</dbReference>
<dbReference type="GO" id="GO:0019134">
    <property type="term" value="F:glucosamine-1-phosphate N-acetyltransferase activity"/>
    <property type="evidence" value="ECO:0007669"/>
    <property type="project" value="UniProtKB-UniRule"/>
</dbReference>
<evidence type="ECO:0000256" key="2">
    <source>
        <dbReference type="ARBA" id="ARBA00007947"/>
    </source>
</evidence>
<dbReference type="UniPathway" id="UPA00973"/>
<dbReference type="Proteomes" id="UP000218890">
    <property type="component" value="Chromosome"/>
</dbReference>
<dbReference type="Gene3D" id="2.160.10.10">
    <property type="entry name" value="Hexapeptide repeat proteins"/>
    <property type="match status" value="1"/>
</dbReference>